<evidence type="ECO:0000313" key="6">
    <source>
        <dbReference type="Proteomes" id="UP001189429"/>
    </source>
</evidence>
<proteinExistence type="predicted"/>
<keyword evidence="2" id="KW-0812">Transmembrane</keyword>
<dbReference type="PANTHER" id="PTHR11827:SF73">
    <property type="entry name" value="KAZACHOC, ISOFORM G"/>
    <property type="match status" value="1"/>
</dbReference>
<name>A0ABN9QCK1_9DINO</name>
<keyword evidence="6" id="KW-1185">Reference proteome</keyword>
<evidence type="ECO:0000256" key="4">
    <source>
        <dbReference type="ARBA" id="ARBA00023136"/>
    </source>
</evidence>
<dbReference type="PANTHER" id="PTHR11827">
    <property type="entry name" value="SOLUTE CARRIER FAMILY 12, CATION COTRANSPORTERS"/>
    <property type="match status" value="1"/>
</dbReference>
<protein>
    <submittedName>
        <fullName evidence="5">Uncharacterized protein</fullName>
    </submittedName>
</protein>
<gene>
    <name evidence="5" type="ORF">PCOR1329_LOCUS10741</name>
</gene>
<dbReference type="EMBL" id="CAUYUJ010003058">
    <property type="protein sequence ID" value="CAK0803638.1"/>
    <property type="molecule type" value="Genomic_DNA"/>
</dbReference>
<sequence length="162" mass="17521">MKFQVAKNILTKMDLKVHAKNWRPQLLVITKASITGDAQVEEELVQVHDPELLKFVSQLKGGRGFVIVGGVCCSSEFENFTEGAGMFSGVEKFTASDGQVAMQKLLHQYGISGFGKVIYTHDFQEGVMGLVQNAGGWSATSSTLCGVGLTLQRVANPPFRPG</sequence>
<dbReference type="InterPro" id="IPR004842">
    <property type="entry name" value="SLC12A_fam"/>
</dbReference>
<evidence type="ECO:0000256" key="3">
    <source>
        <dbReference type="ARBA" id="ARBA00022989"/>
    </source>
</evidence>
<comment type="caution">
    <text evidence="5">The sequence shown here is derived from an EMBL/GenBank/DDBJ whole genome shotgun (WGS) entry which is preliminary data.</text>
</comment>
<evidence type="ECO:0000256" key="1">
    <source>
        <dbReference type="ARBA" id="ARBA00004141"/>
    </source>
</evidence>
<comment type="subcellular location">
    <subcellularLocation>
        <location evidence="1">Membrane</location>
        <topology evidence="1">Multi-pass membrane protein</topology>
    </subcellularLocation>
</comment>
<accession>A0ABN9QCK1</accession>
<evidence type="ECO:0000256" key="2">
    <source>
        <dbReference type="ARBA" id="ARBA00022692"/>
    </source>
</evidence>
<dbReference type="Proteomes" id="UP001189429">
    <property type="component" value="Unassembled WGS sequence"/>
</dbReference>
<organism evidence="5 6">
    <name type="scientific">Prorocentrum cordatum</name>
    <dbReference type="NCBI Taxonomy" id="2364126"/>
    <lineage>
        <taxon>Eukaryota</taxon>
        <taxon>Sar</taxon>
        <taxon>Alveolata</taxon>
        <taxon>Dinophyceae</taxon>
        <taxon>Prorocentrales</taxon>
        <taxon>Prorocentraceae</taxon>
        <taxon>Prorocentrum</taxon>
    </lineage>
</organism>
<evidence type="ECO:0000313" key="5">
    <source>
        <dbReference type="EMBL" id="CAK0803638.1"/>
    </source>
</evidence>
<keyword evidence="3" id="KW-1133">Transmembrane helix</keyword>
<reference evidence="5" key="1">
    <citation type="submission" date="2023-10" db="EMBL/GenBank/DDBJ databases">
        <authorList>
            <person name="Chen Y."/>
            <person name="Shah S."/>
            <person name="Dougan E. K."/>
            <person name="Thang M."/>
            <person name="Chan C."/>
        </authorList>
    </citation>
    <scope>NUCLEOTIDE SEQUENCE [LARGE SCALE GENOMIC DNA]</scope>
</reference>
<keyword evidence="4" id="KW-0472">Membrane</keyword>